<dbReference type="Gene3D" id="3.30.110.150">
    <property type="entry name" value="SepF-like protein"/>
    <property type="match status" value="1"/>
</dbReference>
<dbReference type="AlphaFoldDB" id="A0A084J3Z4"/>
<dbReference type="EMBL" id="QTTY01000003">
    <property type="protein sequence ID" value="REF40385.1"/>
    <property type="molecule type" value="Genomic_DNA"/>
</dbReference>
<keyword evidence="1 5" id="KW-0132">Cell division</keyword>
<evidence type="ECO:0000256" key="1">
    <source>
        <dbReference type="ARBA" id="ARBA00022618"/>
    </source>
</evidence>
<dbReference type="InterPro" id="IPR007561">
    <property type="entry name" value="Cell_div_SepF/SepF-rel"/>
</dbReference>
<evidence type="ECO:0000313" key="7">
    <source>
        <dbReference type="EMBL" id="ARJ23468.1"/>
    </source>
</evidence>
<keyword evidence="3 5" id="KW-0131">Cell cycle</keyword>
<dbReference type="Proteomes" id="UP000437562">
    <property type="component" value="Unassembled WGS sequence"/>
</dbReference>
<evidence type="ECO:0000313" key="10">
    <source>
        <dbReference type="EMBL" id="KWU66171.1"/>
    </source>
</evidence>
<dbReference type="GO" id="GO:0005737">
    <property type="term" value="C:cytoplasm"/>
    <property type="evidence" value="ECO:0007669"/>
    <property type="project" value="UniProtKB-SubCell"/>
</dbReference>
<dbReference type="EMBL" id="LRPH01000033">
    <property type="protein sequence ID" value="KWU66171.1"/>
    <property type="molecule type" value="Genomic_DNA"/>
</dbReference>
<dbReference type="Proteomes" id="UP000006976">
    <property type="component" value="Unassembled WGS sequence"/>
</dbReference>
<dbReference type="EMBL" id="AHEV01000009">
    <property type="protein sequence ID" value="EJR43516.1"/>
    <property type="molecule type" value="Genomic_DNA"/>
</dbReference>
<reference evidence="16" key="4">
    <citation type="submission" date="2016-01" db="EMBL/GenBank/DDBJ databases">
        <authorList>
            <person name="McClelland M."/>
            <person name="Jain A."/>
            <person name="Saraogi P."/>
            <person name="Mendelson R."/>
            <person name="Westerman R."/>
            <person name="SanMiguel P."/>
            <person name="Csonka L."/>
        </authorList>
    </citation>
    <scope>NUCLEOTIDE SEQUENCE [LARGE SCALE GENOMIC DNA]</scope>
    <source>
        <strain evidence="16">PE8-15</strain>
    </source>
</reference>
<dbReference type="PATRIC" id="fig|86662.17.peg.1053"/>
<reference evidence="8" key="1">
    <citation type="journal article" date="2012" name="Genome Res.">
        <title>Genomic characterization of the Bacillus cereus sensu lato species: Backdrop to the evolution of Bacillus anthracis.</title>
        <authorList>
            <person name="Zwick M.E."/>
            <person name="Joseph S.J."/>
            <person name="Didelot X."/>
            <person name="Chen P.E."/>
            <person name="Bishop-Lilly K.A."/>
            <person name="Stewart A.C."/>
            <person name="Willner K."/>
            <person name="Nolan N."/>
            <person name="Lentz S."/>
            <person name="Thomason M.K."/>
            <person name="Sozhamannan S."/>
            <person name="Mateczun A.J."/>
            <person name="Du L."/>
            <person name="Read T.D."/>
        </authorList>
    </citation>
    <scope>NUCLEOTIDE SEQUENCE [LARGE SCALE GENOMIC DNA]</scope>
    <source>
        <strain evidence="8">AH603</strain>
    </source>
</reference>
<dbReference type="Proteomes" id="UP000001753">
    <property type="component" value="Chromosome"/>
</dbReference>
<accession>J8J0X2</accession>
<name>A0A084J3Z4_BACMY</name>
<keyword evidence="2 5" id="KW-0717">Septation</keyword>
<dbReference type="EMBL" id="FMAK01000049">
    <property type="protein sequence ID" value="SCB69829.1"/>
    <property type="molecule type" value="Genomic_DNA"/>
</dbReference>
<dbReference type="EMBL" id="ACMP01000094">
    <property type="protein sequence ID" value="EEL69389.1"/>
    <property type="molecule type" value="Genomic_DNA"/>
</dbReference>
<dbReference type="GO" id="GO:0000917">
    <property type="term" value="P:division septum assembly"/>
    <property type="evidence" value="ECO:0007669"/>
    <property type="project" value="UniProtKB-KW"/>
</dbReference>
<evidence type="ECO:0000313" key="15">
    <source>
        <dbReference type="Proteomes" id="UP000006976"/>
    </source>
</evidence>
<dbReference type="GO" id="GO:0043093">
    <property type="term" value="P:FtsZ-dependent cytokinesis"/>
    <property type="evidence" value="ECO:0007669"/>
    <property type="project" value="UniProtKB-UniRule"/>
</dbReference>
<accession>C2XY12</accession>
<evidence type="ECO:0000313" key="9">
    <source>
        <dbReference type="EMBL" id="EJR43516.1"/>
    </source>
</evidence>
<dbReference type="EMBL" id="LXLX01000048">
    <property type="protein sequence ID" value="OFD89374.1"/>
    <property type="molecule type" value="Genomic_DNA"/>
</dbReference>
<evidence type="ECO:0000256" key="6">
    <source>
        <dbReference type="SAM" id="MobiDB-lite"/>
    </source>
</evidence>
<evidence type="ECO:0000313" key="8">
    <source>
        <dbReference type="EMBL" id="EEL69389.1"/>
    </source>
</evidence>
<evidence type="ECO:0000313" key="18">
    <source>
        <dbReference type="Proteomes" id="UP000192932"/>
    </source>
</evidence>
<dbReference type="KEGG" id="bww:bwei_1055"/>
<accession>A0A084J3Z4</accession>
<evidence type="ECO:0000256" key="3">
    <source>
        <dbReference type="ARBA" id="ARBA00023306"/>
    </source>
</evidence>
<keyword evidence="5" id="KW-0963">Cytoplasm</keyword>
<dbReference type="HOGENOM" id="CLU_078499_4_1_9"/>
<dbReference type="RefSeq" id="WP_002014721.1">
    <property type="nucleotide sequence ID" value="NZ_CAKJWQ010000011.1"/>
</dbReference>
<dbReference type="EMBL" id="CABWMC010000002">
    <property type="protein sequence ID" value="VXB21430.1"/>
    <property type="molecule type" value="Genomic_DNA"/>
</dbReference>
<proteinExistence type="inferred from homology"/>
<dbReference type="Proteomes" id="UP000195696">
    <property type="component" value="Unassembled WGS sequence"/>
</dbReference>
<evidence type="ECO:0000313" key="21">
    <source>
        <dbReference type="Proteomes" id="UP000437562"/>
    </source>
</evidence>
<evidence type="ECO:0000256" key="2">
    <source>
        <dbReference type="ARBA" id="ARBA00023210"/>
    </source>
</evidence>
<comment type="subunit">
    <text evidence="5">Homodimer. Interacts with FtsZ.</text>
</comment>
<dbReference type="SMR" id="A0A084J3Z4"/>
<evidence type="ECO:0000313" key="16">
    <source>
        <dbReference type="Proteomes" id="UP000065797"/>
    </source>
</evidence>
<evidence type="ECO:0000313" key="12">
    <source>
        <dbReference type="EMBL" id="REF40385.1"/>
    </source>
</evidence>
<evidence type="ECO:0000313" key="20">
    <source>
        <dbReference type="Proteomes" id="UP000256530"/>
    </source>
</evidence>
<reference evidence="7 18" key="8">
    <citation type="submission" date="2017-04" db="EMBL/GenBank/DDBJ databases">
        <title>The Characteristic of a Fine Plant Growth-Promoting Rhizobacteria Bacillus mycoides Gnyt1 and its Whole Genome Sequencing Analysis.</title>
        <authorList>
            <person name="Li J.H."/>
            <person name="Yao T."/>
        </authorList>
    </citation>
    <scope>NUCLEOTIDE SEQUENCE [LARGE SCALE GENOMIC DNA]</scope>
    <source>
        <strain evidence="7 18">Gnyt1</strain>
    </source>
</reference>
<dbReference type="EMBL" id="CP020743">
    <property type="protein sequence ID" value="ARJ23468.1"/>
    <property type="molecule type" value="Genomic_DNA"/>
</dbReference>
<reference evidence="14 21" key="10">
    <citation type="submission" date="2019-10" db="EMBL/GenBank/DDBJ databases">
        <authorList>
            <person name="Karimi E."/>
        </authorList>
    </citation>
    <scope>NUCLEOTIDE SEQUENCE [LARGE SCALE GENOMIC DNA]</scope>
    <source>
        <strain evidence="14">Bacillus sp. 71</strain>
    </source>
</reference>
<dbReference type="Proteomes" id="UP000256530">
    <property type="component" value="Unassembled WGS sequence"/>
</dbReference>
<dbReference type="Proteomes" id="UP000175835">
    <property type="component" value="Unassembled WGS sequence"/>
</dbReference>
<evidence type="ECO:0000313" key="19">
    <source>
        <dbReference type="Proteomes" id="UP000195696"/>
    </source>
</evidence>
<dbReference type="InterPro" id="IPR023052">
    <property type="entry name" value="Cell_div_SepF"/>
</dbReference>
<comment type="subcellular location">
    <subcellularLocation>
        <location evidence="5">Cytoplasm</location>
    </subcellularLocation>
    <text evidence="5">Localizes to the division site, in a FtsZ-dependent manner.</text>
</comment>
<evidence type="ECO:0000256" key="4">
    <source>
        <dbReference type="ARBA" id="ARBA00044936"/>
    </source>
</evidence>
<dbReference type="GeneID" id="66266534"/>
<reference evidence="19" key="6">
    <citation type="submission" date="2016-08" db="EMBL/GenBank/DDBJ databases">
        <authorList>
            <person name="Seilhamer J.J."/>
        </authorList>
    </citation>
    <scope>NUCLEOTIDE SEQUENCE [LARGE SCALE GENOMIC DNA]</scope>
    <source>
        <strain evidence="19">SDA_GO95</strain>
    </source>
</reference>
<dbReference type="Proteomes" id="UP000192932">
    <property type="component" value="Chromosome"/>
</dbReference>
<dbReference type="HAMAP" id="MF_01197">
    <property type="entry name" value="SepF"/>
    <property type="match status" value="1"/>
</dbReference>
<dbReference type="Proteomes" id="UP000065797">
    <property type="component" value="Unassembled WGS sequence"/>
</dbReference>
<protein>
    <recommendedName>
        <fullName evidence="5">Cell division protein SepF</fullName>
    </recommendedName>
</protein>
<dbReference type="InterPro" id="IPR038594">
    <property type="entry name" value="SepF-like_sf"/>
</dbReference>
<dbReference type="OMA" id="NFSRMED"/>
<feature type="region of interest" description="Disordered" evidence="6">
    <location>
        <begin position="23"/>
        <end position="45"/>
    </location>
</feature>
<evidence type="ECO:0000313" key="14">
    <source>
        <dbReference type="EMBL" id="VXB21430.1"/>
    </source>
</evidence>
<dbReference type="Pfam" id="PF04472">
    <property type="entry name" value="SepF"/>
    <property type="match status" value="1"/>
</dbReference>
<feature type="compositionally biased region" description="Basic and acidic residues" evidence="6">
    <location>
        <begin position="23"/>
        <end position="36"/>
    </location>
</feature>
<dbReference type="PATRIC" id="fig|1405.14.peg.786"/>
<reference evidence="11 17" key="5">
    <citation type="submission" date="2016-05" db="EMBL/GenBank/DDBJ databases">
        <title>Bacillus thuringiensis and Bacillus weihenstephanensis as novel biocontrol agents of wilt causing Verticillium species.</title>
        <authorList>
            <person name="Hollensteiner J."/>
            <person name="Wemheuer F."/>
            <person name="Harting R."/>
            <person name="Kolarzyk A."/>
            <person name="Diaz-Valerio S."/>
            <person name="Poehlein A."/>
            <person name="Brzuszkiewicz E."/>
            <person name="Nesemann K."/>
            <person name="Braus-Stromeyer S."/>
            <person name="Braus G."/>
            <person name="Daniel R."/>
            <person name="Liesegang H."/>
        </authorList>
    </citation>
    <scope>NUCLEOTIDE SEQUENCE [LARGE SCALE GENOMIC DNA]</scope>
    <source>
        <strain evidence="11 17">GOE11</strain>
    </source>
</reference>
<evidence type="ECO:0000313" key="17">
    <source>
        <dbReference type="Proteomes" id="UP000175835"/>
    </source>
</evidence>
<reference evidence="12 20" key="9">
    <citation type="submission" date="2018-08" db="EMBL/GenBank/DDBJ databases">
        <title>Freshwater and sediment microbial communities from various areas in North America, analyzing microbe dynamics in response to fracking.</title>
        <authorList>
            <person name="Lamendella R."/>
        </authorList>
    </citation>
    <scope>NUCLEOTIDE SEQUENCE [LARGE SCALE GENOMIC DNA]</scope>
    <source>
        <strain evidence="12 20">DB-1</strain>
    </source>
</reference>
<dbReference type="PANTHER" id="PTHR35798">
    <property type="entry name" value="CELL DIVISION PROTEIN SEPF"/>
    <property type="match status" value="1"/>
</dbReference>
<sequence>MSWSKVKYFFFDTPEEKEAAQYSYEKEQTDMKKQQDPPEQQDVPFAKVQPKQNVVSIETAKQSSKVVLLEPRTYSEAQGISDHLKGRRAVVINLQRMSTDQAVRIVDFLSGTVYAIGGDIQKIGPKTFMCTPENVDIVGAISELFGEEEETNIKRW</sequence>
<dbReference type="PANTHER" id="PTHR35798:SF1">
    <property type="entry name" value="CELL DIVISION PROTEIN SEPF"/>
    <property type="match status" value="1"/>
</dbReference>
<comment type="function">
    <text evidence="4 5">Cell division protein that is part of the divisome complex and is recruited early to the Z-ring. Probably stimulates Z-ring formation, perhaps through the cross-linking of FtsZ protofilaments. Its function overlaps with FtsA.</text>
</comment>
<accession>C2PZU9</accession>
<evidence type="ECO:0000313" key="11">
    <source>
        <dbReference type="EMBL" id="OFD89374.1"/>
    </source>
</evidence>
<accession>A0A653NWV6</accession>
<gene>
    <name evidence="5 14" type="primary">sepF</name>
    <name evidence="10" type="ORF">AWW70_01025</name>
    <name evidence="7" type="ORF">B7492_20715</name>
    <name evidence="14" type="ORF">BACI71_100443</name>
    <name evidence="8" type="ORF">bcere0026_35900</name>
    <name evidence="13" type="ORF">BWGO95_03995</name>
    <name evidence="11" type="ORF">BWGOE11_40380</name>
    <name evidence="12" type="ORF">DET55_103284</name>
    <name evidence="9" type="ORF">III_01591</name>
</gene>
<comment type="similarity">
    <text evidence="5">Belongs to the SepF family.</text>
</comment>
<organism evidence="8">
    <name type="scientific">Bacillus mycoides</name>
    <dbReference type="NCBI Taxonomy" id="1405"/>
    <lineage>
        <taxon>Bacteria</taxon>
        <taxon>Bacillati</taxon>
        <taxon>Bacillota</taxon>
        <taxon>Bacilli</taxon>
        <taxon>Bacillales</taxon>
        <taxon>Bacillaceae</taxon>
        <taxon>Bacillus</taxon>
        <taxon>Bacillus cereus group</taxon>
    </lineage>
</organism>
<evidence type="ECO:0000256" key="5">
    <source>
        <dbReference type="HAMAP-Rule" id="MF_01197"/>
    </source>
</evidence>
<reference evidence="9 15" key="2">
    <citation type="submission" date="2012-04" db="EMBL/GenBank/DDBJ databases">
        <title>The Genome Sequence of Bacillus cereus VD078.</title>
        <authorList>
            <consortium name="The Broad Institute Genome Sequencing Platform"/>
            <consortium name="The Broad Institute Genome Sequencing Center for Infectious Disease"/>
            <person name="Feldgarden M."/>
            <person name="Van der Auwera G.A."/>
            <person name="Mahillon J."/>
            <person name="Duprez V."/>
            <person name="Timmery S."/>
            <person name="Mattelet C."/>
            <person name="Dierick K."/>
            <person name="Sun M."/>
            <person name="Yu Z."/>
            <person name="Zhu L."/>
            <person name="Hu X."/>
            <person name="Shank E.B."/>
            <person name="Swiecicka I."/>
            <person name="Hansen B.M."/>
            <person name="Andrup L."/>
            <person name="Young S.K."/>
            <person name="Zeng Q."/>
            <person name="Gargeya S."/>
            <person name="Fitzgerald M."/>
            <person name="Haas B."/>
            <person name="Abouelleil A."/>
            <person name="Alvarado L."/>
            <person name="Arachchi H.M."/>
            <person name="Berlin A."/>
            <person name="Chapman S.B."/>
            <person name="Goldberg J."/>
            <person name="Griggs A."/>
            <person name="Gujja S."/>
            <person name="Hansen M."/>
            <person name="Howarth C."/>
            <person name="Imamovic A."/>
            <person name="Larimer J."/>
            <person name="McCowen C."/>
            <person name="Montmayeur A."/>
            <person name="Murphy C."/>
            <person name="Neiman D."/>
            <person name="Pearson M."/>
            <person name="Priest M."/>
            <person name="Roberts A."/>
            <person name="Saif S."/>
            <person name="Shea T."/>
            <person name="Sisk P."/>
            <person name="Sykes S."/>
            <person name="Wortman J."/>
            <person name="Nusbaum C."/>
            <person name="Birren B."/>
        </authorList>
    </citation>
    <scope>NUCLEOTIDE SEQUENCE [LARGE SCALE GENOMIC DNA]</scope>
    <source>
        <strain evidence="9 15">VD078</strain>
    </source>
</reference>
<reference evidence="10" key="3">
    <citation type="submission" date="2016-01" db="EMBL/GenBank/DDBJ databases">
        <authorList>
            <person name="Van Zyl L.J."/>
            <person name="Matobola R."/>
            <person name="Klein T."/>
            <person name="Biteghe F.A."/>
            <person name="Kirby B."/>
            <person name="Trindade M.I."/>
        </authorList>
    </citation>
    <scope>NUCLEOTIDE SEQUENCE</scope>
    <source>
        <strain evidence="10">PE8-15</strain>
    </source>
</reference>
<accession>A0A0D6SQ21</accession>
<evidence type="ECO:0000313" key="13">
    <source>
        <dbReference type="EMBL" id="SCB69829.1"/>
    </source>
</evidence>
<reference evidence="13" key="7">
    <citation type="submission" date="2016-08" db="EMBL/GenBank/DDBJ databases">
        <authorList>
            <person name="Loux V."/>
            <person name="Rue O."/>
        </authorList>
    </citation>
    <scope>NUCLEOTIDE SEQUENCE</scope>
    <source>
        <strain evidence="13">SDA_GO95</strain>
    </source>
</reference>